<keyword evidence="1" id="KW-0812">Transmembrane</keyword>
<comment type="caution">
    <text evidence="3">The sequence shown here is derived from an EMBL/GenBank/DDBJ whole genome shotgun (WGS) entry which is preliminary data.</text>
</comment>
<feature type="transmembrane region" description="Helical" evidence="1">
    <location>
        <begin position="319"/>
        <end position="340"/>
    </location>
</feature>
<dbReference type="InterPro" id="IPR019283">
    <property type="entry name" value="DUF2330"/>
</dbReference>
<keyword evidence="2" id="KW-0732">Signal</keyword>
<evidence type="ECO:0000256" key="1">
    <source>
        <dbReference type="SAM" id="Phobius"/>
    </source>
</evidence>
<protein>
    <submittedName>
        <fullName evidence="3">DUF2330 domain-containing protein</fullName>
    </submittedName>
</protein>
<dbReference type="EMBL" id="JBHRZH010000004">
    <property type="protein sequence ID" value="MFC3759985.1"/>
    <property type="molecule type" value="Genomic_DNA"/>
</dbReference>
<gene>
    <name evidence="3" type="ORF">ACFOUW_03990</name>
</gene>
<dbReference type="Pfam" id="PF10092">
    <property type="entry name" value="DUF2330"/>
    <property type="match status" value="1"/>
</dbReference>
<feature type="signal peptide" evidence="2">
    <location>
        <begin position="1"/>
        <end position="22"/>
    </location>
</feature>
<name>A0ABV7Y6W1_9ACTN</name>
<proteinExistence type="predicted"/>
<accession>A0ABV7Y6W1</accession>
<organism evidence="3 4">
    <name type="scientific">Tenggerimyces flavus</name>
    <dbReference type="NCBI Taxonomy" id="1708749"/>
    <lineage>
        <taxon>Bacteria</taxon>
        <taxon>Bacillati</taxon>
        <taxon>Actinomycetota</taxon>
        <taxon>Actinomycetes</taxon>
        <taxon>Propionibacteriales</taxon>
        <taxon>Nocardioidaceae</taxon>
        <taxon>Tenggerimyces</taxon>
    </lineage>
</organism>
<keyword evidence="1" id="KW-1133">Transmembrane helix</keyword>
<keyword evidence="1" id="KW-0472">Membrane</keyword>
<dbReference type="RefSeq" id="WP_205120187.1">
    <property type="nucleotide sequence ID" value="NZ_JAFBCM010000001.1"/>
</dbReference>
<evidence type="ECO:0000313" key="3">
    <source>
        <dbReference type="EMBL" id="MFC3759985.1"/>
    </source>
</evidence>
<sequence>MTRNPLRAALLVVALVVSVSLAAPAYACACGAYIPNGDAVVVDEKALVRWDGSTEDIVMALGVQGSSDKAGWIMPVPSEAKVTLAEPTVFDELRRLTRPRTEYRDSWWPSFDWLRGDRYGGAPGGAQDGGVQVRGQQRLGPFDVTRLGADDPKALADWLGKEGFDKPATLDADLAPYVQEGWEIVAIKLAPAEGDELTGELQPLRLTFASDELVYPMRLSRNAEREQSVQLYLLADHRMDPRTPASQTYSPELRFAGRVEPSADTESLKPFLGGGMFLTRWDNLIVEPKSIANDYTFDAADADTAYQEVITQTRDRGEITAAVLLLLLLAAAIVIVFVVVRRTRGRMTS</sequence>
<dbReference type="Proteomes" id="UP001595699">
    <property type="component" value="Unassembled WGS sequence"/>
</dbReference>
<evidence type="ECO:0000313" key="4">
    <source>
        <dbReference type="Proteomes" id="UP001595699"/>
    </source>
</evidence>
<reference evidence="4" key="1">
    <citation type="journal article" date="2019" name="Int. J. Syst. Evol. Microbiol.">
        <title>The Global Catalogue of Microorganisms (GCM) 10K type strain sequencing project: providing services to taxonomists for standard genome sequencing and annotation.</title>
        <authorList>
            <consortium name="The Broad Institute Genomics Platform"/>
            <consortium name="The Broad Institute Genome Sequencing Center for Infectious Disease"/>
            <person name="Wu L."/>
            <person name="Ma J."/>
        </authorList>
    </citation>
    <scope>NUCLEOTIDE SEQUENCE [LARGE SCALE GENOMIC DNA]</scope>
    <source>
        <strain evidence="4">CGMCC 4.7241</strain>
    </source>
</reference>
<evidence type="ECO:0000256" key="2">
    <source>
        <dbReference type="SAM" id="SignalP"/>
    </source>
</evidence>
<keyword evidence="4" id="KW-1185">Reference proteome</keyword>
<feature type="chain" id="PRO_5045534350" evidence="2">
    <location>
        <begin position="23"/>
        <end position="349"/>
    </location>
</feature>